<dbReference type="PANTHER" id="PTHR43123:SF1">
    <property type="entry name" value="POLYSACCHARIDE DEACETYLASE-RELATED"/>
    <property type="match status" value="1"/>
</dbReference>
<evidence type="ECO:0000259" key="1">
    <source>
        <dbReference type="PROSITE" id="PS51677"/>
    </source>
</evidence>
<dbReference type="GO" id="GO:0005975">
    <property type="term" value="P:carbohydrate metabolic process"/>
    <property type="evidence" value="ECO:0007669"/>
    <property type="project" value="InterPro"/>
</dbReference>
<dbReference type="PROSITE" id="PS51677">
    <property type="entry name" value="NODB"/>
    <property type="match status" value="1"/>
</dbReference>
<gene>
    <name evidence="2" type="primary">puuE</name>
    <name evidence="2" type="ORF">Q2T42_13750</name>
</gene>
<organism evidence="2">
    <name type="scientific">Leptolyngbya boryana CZ1</name>
    <dbReference type="NCBI Taxonomy" id="3060204"/>
    <lineage>
        <taxon>Bacteria</taxon>
        <taxon>Bacillati</taxon>
        <taxon>Cyanobacteriota</taxon>
        <taxon>Cyanophyceae</taxon>
        <taxon>Leptolyngbyales</taxon>
        <taxon>Leptolyngbyaceae</taxon>
        <taxon>Leptolyngbya group</taxon>
        <taxon>Leptolyngbya</taxon>
    </lineage>
</organism>
<feature type="domain" description="NodB homology" evidence="1">
    <location>
        <begin position="69"/>
        <end position="286"/>
    </location>
</feature>
<proteinExistence type="predicted"/>
<dbReference type="CDD" id="cd10977">
    <property type="entry name" value="CE4_PuuE_SpCDA1"/>
    <property type="match status" value="1"/>
</dbReference>
<dbReference type="EMBL" id="CP130144">
    <property type="protein sequence ID" value="WNZ48889.1"/>
    <property type="molecule type" value="Genomic_DNA"/>
</dbReference>
<dbReference type="InterPro" id="IPR002509">
    <property type="entry name" value="NODB_dom"/>
</dbReference>
<dbReference type="Pfam" id="PF01522">
    <property type="entry name" value="Polysacc_deac_1"/>
    <property type="match status" value="1"/>
</dbReference>
<dbReference type="SUPFAM" id="SSF88713">
    <property type="entry name" value="Glycoside hydrolase/deacetylase"/>
    <property type="match status" value="1"/>
</dbReference>
<protein>
    <submittedName>
        <fullName evidence="2">Allantoinase PuuE</fullName>
    </submittedName>
</protein>
<dbReference type="GO" id="GO:0016810">
    <property type="term" value="F:hydrolase activity, acting on carbon-nitrogen (but not peptide) bonds"/>
    <property type="evidence" value="ECO:0007669"/>
    <property type="project" value="InterPro"/>
</dbReference>
<reference evidence="2" key="1">
    <citation type="journal article" date="2023" name="Plants (Basel)">
        <title>Genomic Analysis of Leptolyngbya boryana CZ1 Reveals Efficient Carbon Fixation Modules.</title>
        <authorList>
            <person name="Bai X."/>
            <person name="Wang H."/>
            <person name="Cheng W."/>
            <person name="Wang J."/>
            <person name="Ma M."/>
            <person name="Hu H."/>
            <person name="Song Z."/>
            <person name="Ma H."/>
            <person name="Fan Y."/>
            <person name="Du C."/>
            <person name="Xu J."/>
        </authorList>
    </citation>
    <scope>NUCLEOTIDE SEQUENCE</scope>
    <source>
        <strain evidence="2">CZ1</strain>
    </source>
</reference>
<dbReference type="Gene3D" id="3.20.20.370">
    <property type="entry name" value="Glycoside hydrolase/deacetylase"/>
    <property type="match status" value="1"/>
</dbReference>
<dbReference type="NCBIfam" id="TIGR03212">
    <property type="entry name" value="uraD_N-term-dom"/>
    <property type="match status" value="1"/>
</dbReference>
<name>A0AA96X2X8_LEPBY</name>
<dbReference type="InterPro" id="IPR011330">
    <property type="entry name" value="Glyco_hydro/deAcase_b/a-brl"/>
</dbReference>
<dbReference type="AlphaFoldDB" id="A0AA96X2X8"/>
<sequence>MPDSYPRNLVGYGQNPPHPQWKDQARIAVQFVINYEEGGENCVLHGDPASEAFLSEIVGAAPFQGMRHMNMESCYEYGSRAGFWRLYRMFTSRRIPVTVYGIAMALERNPEAVAAMKAADWEIASHGYRWIEYKDFSEEAEREHLKLAIDIHTRVTGSRPLGWYTGRSSEHTDKLVIEEGGFLYSSDSYADDLPYWVNTDQKPHLIIPYTLDNNDMRFATSQGFNSGDQFFAYLRDAFDVLYAEGETAPKMMSIGLHCRLVGRPGRAAALMRFLDYVQQHDRVWLCRRIDIARHWHEHHQPK</sequence>
<accession>A0AA96X2X8</accession>
<dbReference type="RefSeq" id="WP_268179524.1">
    <property type="nucleotide sequence ID" value="NZ_CP130144.1"/>
</dbReference>
<evidence type="ECO:0000313" key="2">
    <source>
        <dbReference type="EMBL" id="WNZ48889.1"/>
    </source>
</evidence>
<dbReference type="PANTHER" id="PTHR43123">
    <property type="entry name" value="POLYSACCHARIDE DEACETYLASE-RELATED"/>
    <property type="match status" value="1"/>
</dbReference>
<reference evidence="2" key="2">
    <citation type="submission" date="2023-07" db="EMBL/GenBank/DDBJ databases">
        <authorList>
            <person name="Bai X.-H."/>
            <person name="Wang H.-H."/>
            <person name="Wang J."/>
            <person name="Ma M.-Y."/>
            <person name="Hu H.-H."/>
            <person name="Song Z.-L."/>
            <person name="Ma H.-G."/>
            <person name="Fan Y."/>
            <person name="Du C.-Y."/>
            <person name="Xu J.-C."/>
        </authorList>
    </citation>
    <scope>NUCLEOTIDE SEQUENCE</scope>
    <source>
        <strain evidence="2">CZ1</strain>
    </source>
</reference>
<dbReference type="InterPro" id="IPR017625">
    <property type="entry name" value="PuuE"/>
</dbReference>